<sequence>MTSPLTIIATTNFSAIANNAVTYAAGLSKATGAKLVLFNSFSLGLHSSNSLITAESMKRQIEKATEKLENLGKEISERYNITVSCYCIYSLLEDQLSSIIKETKAELVVMGMAERSFEQDLLGNSTTSVIKNLDIPVLAVPKNAQFHNVNKILYACDTLNFSLIKRFSWLRDIVRKLEAEIEFFSVDEKINNLKQEQGQQLLNSSLEEEFKEVKYIYKTVKSNAVINEIQKEIKNFKADILVMVPQQYGFWDSLVHKSKTRIMATGQDIPLLSFPNFG</sequence>
<comment type="caution">
    <text evidence="3">The sequence shown here is derived from an EMBL/GenBank/DDBJ whole genome shotgun (WGS) entry which is preliminary data.</text>
</comment>
<organism evidence="3 4">
    <name type="scientific">Flavobacterium branchiarum</name>
    <dbReference type="NCBI Taxonomy" id="1114870"/>
    <lineage>
        <taxon>Bacteria</taxon>
        <taxon>Pseudomonadati</taxon>
        <taxon>Bacteroidota</taxon>
        <taxon>Flavobacteriia</taxon>
        <taxon>Flavobacteriales</taxon>
        <taxon>Flavobacteriaceae</taxon>
        <taxon>Flavobacterium</taxon>
    </lineage>
</organism>
<keyword evidence="4" id="KW-1185">Reference proteome</keyword>
<dbReference type="InterPro" id="IPR006016">
    <property type="entry name" value="UspA"/>
</dbReference>
<accession>A0ABV5FLD9</accession>
<evidence type="ECO:0000259" key="2">
    <source>
        <dbReference type="Pfam" id="PF00582"/>
    </source>
</evidence>
<dbReference type="SUPFAM" id="SSF52402">
    <property type="entry name" value="Adenine nucleotide alpha hydrolases-like"/>
    <property type="match status" value="2"/>
</dbReference>
<evidence type="ECO:0000313" key="3">
    <source>
        <dbReference type="EMBL" id="MFB9064366.1"/>
    </source>
</evidence>
<dbReference type="CDD" id="cd00293">
    <property type="entry name" value="USP-like"/>
    <property type="match status" value="1"/>
</dbReference>
<feature type="domain" description="UspA" evidence="2">
    <location>
        <begin position="7"/>
        <end position="141"/>
    </location>
</feature>
<dbReference type="Pfam" id="PF00582">
    <property type="entry name" value="Usp"/>
    <property type="match status" value="1"/>
</dbReference>
<dbReference type="PANTHER" id="PTHR46268">
    <property type="entry name" value="STRESS RESPONSE PROTEIN NHAX"/>
    <property type="match status" value="1"/>
</dbReference>
<dbReference type="Gene3D" id="3.40.50.12370">
    <property type="match status" value="1"/>
</dbReference>
<dbReference type="EMBL" id="JBHMEX010000032">
    <property type="protein sequence ID" value="MFB9064366.1"/>
    <property type="molecule type" value="Genomic_DNA"/>
</dbReference>
<evidence type="ECO:0000256" key="1">
    <source>
        <dbReference type="ARBA" id="ARBA00008791"/>
    </source>
</evidence>
<evidence type="ECO:0000313" key="4">
    <source>
        <dbReference type="Proteomes" id="UP001589589"/>
    </source>
</evidence>
<reference evidence="3 4" key="1">
    <citation type="submission" date="2024-09" db="EMBL/GenBank/DDBJ databases">
        <authorList>
            <person name="Sun Q."/>
            <person name="Mori K."/>
        </authorList>
    </citation>
    <scope>NUCLEOTIDE SEQUENCE [LARGE SCALE GENOMIC DNA]</scope>
    <source>
        <strain evidence="3 4">CECT 7908</strain>
    </source>
</reference>
<protein>
    <submittedName>
        <fullName evidence="3">Universal stress protein</fullName>
    </submittedName>
</protein>
<gene>
    <name evidence="3" type="ORF">ACFFUQ_10050</name>
</gene>
<name>A0ABV5FLD9_9FLAO</name>
<comment type="similarity">
    <text evidence="1">Belongs to the universal stress protein A family.</text>
</comment>
<proteinExistence type="inferred from homology"/>
<dbReference type="Proteomes" id="UP001589589">
    <property type="component" value="Unassembled WGS sequence"/>
</dbReference>
<dbReference type="RefSeq" id="WP_290266480.1">
    <property type="nucleotide sequence ID" value="NZ_JAUFQQ010000005.1"/>
</dbReference>
<dbReference type="PANTHER" id="PTHR46268:SF6">
    <property type="entry name" value="UNIVERSAL STRESS PROTEIN UP12"/>
    <property type="match status" value="1"/>
</dbReference>